<dbReference type="RefSeq" id="XP_020917335.1">
    <property type="nucleotide sequence ID" value="XM_021061676.2"/>
</dbReference>
<dbReference type="PANTHER" id="PTHR23055">
    <property type="entry name" value="CALCIUM BINDING PROTEINS"/>
    <property type="match status" value="1"/>
</dbReference>
<dbReference type="GO" id="GO:0005509">
    <property type="term" value="F:calcium ion binding"/>
    <property type="evidence" value="ECO:0007669"/>
    <property type="project" value="InterPro"/>
</dbReference>
<feature type="domain" description="EF-hand" evidence="4">
    <location>
        <begin position="97"/>
        <end position="132"/>
    </location>
</feature>
<reference evidence="5" key="1">
    <citation type="submission" date="2022-11" db="UniProtKB">
        <authorList>
            <consortium name="EnsemblMetazoa"/>
        </authorList>
    </citation>
    <scope>IDENTIFICATION</scope>
</reference>
<dbReference type="InterPro" id="IPR011992">
    <property type="entry name" value="EF-hand-dom_pair"/>
</dbReference>
<dbReference type="Pfam" id="PF13499">
    <property type="entry name" value="EF-hand_7"/>
    <property type="match status" value="1"/>
</dbReference>
<sequence length="217" mass="25298">MAGIIARKNQEKLAESLYKNTNFSKQEVLNLLTMFSEEVKPKDKMDRTAFREILRTKFSMTDDMLMDRVFRAFDKDTDSFIRMEDWVMGLSDFLRGNLDKRTEFCFNVYDLNGDSFISKEEIIQLLKNTIVKQSTEEEPDEGVRDLCDIALRITDDDSDNKLSLKDFKAAVNRNTLLLEIFGQCLPNQDDIDKFLEEIKDEKENQAKGPSSYKPRKT</sequence>
<dbReference type="PRINTS" id="PR00450">
    <property type="entry name" value="RECOVERIN"/>
</dbReference>
<dbReference type="InterPro" id="IPR002048">
    <property type="entry name" value="EF_hand_dom"/>
</dbReference>
<dbReference type="InterPro" id="IPR028846">
    <property type="entry name" value="Recoverin"/>
</dbReference>
<feature type="domain" description="EF-hand" evidence="4">
    <location>
        <begin position="61"/>
        <end position="96"/>
    </location>
</feature>
<dbReference type="SUPFAM" id="SSF47473">
    <property type="entry name" value="EF-hand"/>
    <property type="match status" value="1"/>
</dbReference>
<dbReference type="SMART" id="SM00054">
    <property type="entry name" value="EFh"/>
    <property type="match status" value="3"/>
</dbReference>
<accession>A0A913YBT0</accession>
<organism evidence="5 6">
    <name type="scientific">Exaiptasia diaphana</name>
    <name type="common">Tropical sea anemone</name>
    <name type="synonym">Aiptasia pulchella</name>
    <dbReference type="NCBI Taxonomy" id="2652724"/>
    <lineage>
        <taxon>Eukaryota</taxon>
        <taxon>Metazoa</taxon>
        <taxon>Cnidaria</taxon>
        <taxon>Anthozoa</taxon>
        <taxon>Hexacorallia</taxon>
        <taxon>Actiniaria</taxon>
        <taxon>Aiptasiidae</taxon>
        <taxon>Exaiptasia</taxon>
    </lineage>
</organism>
<dbReference type="PROSITE" id="PS00018">
    <property type="entry name" value="EF_HAND_1"/>
    <property type="match status" value="1"/>
</dbReference>
<keyword evidence="6" id="KW-1185">Reference proteome</keyword>
<dbReference type="OMA" id="MLKNSIH"/>
<dbReference type="Proteomes" id="UP000887567">
    <property type="component" value="Unplaced"/>
</dbReference>
<dbReference type="PANTHER" id="PTHR23055:SF60">
    <property type="entry name" value="CALAXIN"/>
    <property type="match status" value="1"/>
</dbReference>
<name>A0A913YBT0_EXADI</name>
<dbReference type="AlphaFoldDB" id="A0A913YBT0"/>
<protein>
    <recommendedName>
        <fullName evidence="4">EF-hand domain-containing protein</fullName>
    </recommendedName>
</protein>
<evidence type="ECO:0000256" key="3">
    <source>
        <dbReference type="ARBA" id="ARBA00022837"/>
    </source>
</evidence>
<dbReference type="PROSITE" id="PS50222">
    <property type="entry name" value="EF_HAND_2"/>
    <property type="match status" value="2"/>
</dbReference>
<proteinExistence type="predicted"/>
<keyword evidence="3" id="KW-0106">Calcium</keyword>
<evidence type="ECO:0000259" key="4">
    <source>
        <dbReference type="PROSITE" id="PS50222"/>
    </source>
</evidence>
<evidence type="ECO:0000256" key="2">
    <source>
        <dbReference type="ARBA" id="ARBA00022737"/>
    </source>
</evidence>
<keyword evidence="2" id="KW-0677">Repeat</keyword>
<dbReference type="InterPro" id="IPR018247">
    <property type="entry name" value="EF_Hand_1_Ca_BS"/>
</dbReference>
<evidence type="ECO:0000313" key="6">
    <source>
        <dbReference type="Proteomes" id="UP000887567"/>
    </source>
</evidence>
<dbReference type="Gene3D" id="1.10.238.10">
    <property type="entry name" value="EF-hand"/>
    <property type="match status" value="1"/>
</dbReference>
<dbReference type="GeneID" id="110254660"/>
<keyword evidence="1" id="KW-0479">Metal-binding</keyword>
<evidence type="ECO:0000313" key="5">
    <source>
        <dbReference type="EnsemblMetazoa" id="XP_020917335.1"/>
    </source>
</evidence>
<evidence type="ECO:0000256" key="1">
    <source>
        <dbReference type="ARBA" id="ARBA00022723"/>
    </source>
</evidence>
<dbReference type="KEGG" id="epa:110254660"/>
<dbReference type="EnsemblMetazoa" id="XM_021061676.2">
    <property type="protein sequence ID" value="XP_020917335.1"/>
    <property type="gene ID" value="LOC110254660"/>
</dbReference>
<dbReference type="OrthoDB" id="191686at2759"/>